<keyword evidence="3" id="KW-1185">Reference proteome</keyword>
<dbReference type="EnsemblPlants" id="Ma10_t26310.1">
    <property type="protein sequence ID" value="Ma10_p26310.1"/>
    <property type="gene ID" value="Ma10_g26310"/>
</dbReference>
<evidence type="ECO:0000313" key="2">
    <source>
        <dbReference type="EnsemblPlants" id="Ma10_p26310.1"/>
    </source>
</evidence>
<dbReference type="AlphaFoldDB" id="A0A804L0K1"/>
<reference evidence="2" key="2">
    <citation type="submission" date="2021-05" db="UniProtKB">
        <authorList>
            <consortium name="EnsemblPlants"/>
        </authorList>
    </citation>
    <scope>IDENTIFICATION</scope>
    <source>
        <strain evidence="2">subsp. malaccensis</strain>
    </source>
</reference>
<sequence>MCCRLLDPAPFDHIGLVGEEDHLSNTLHNERIVES</sequence>
<accession>A0A804L0K1</accession>
<dbReference type="Proteomes" id="UP000012960">
    <property type="component" value="Unplaced"/>
</dbReference>
<proteinExistence type="predicted"/>
<name>A0A804L0K1_MUSAM</name>
<reference evidence="1" key="1">
    <citation type="submission" date="2021-03" db="EMBL/GenBank/DDBJ databases">
        <authorList>
            <consortium name="Genoscope - CEA"/>
            <person name="William W."/>
        </authorList>
    </citation>
    <scope>NUCLEOTIDE SEQUENCE</scope>
    <source>
        <strain evidence="1">Doubled-haploid Pahang</strain>
    </source>
</reference>
<dbReference type="EMBL" id="HG996476">
    <property type="protein sequence ID" value="CAG1854649.1"/>
    <property type="molecule type" value="Genomic_DNA"/>
</dbReference>
<organism evidence="2 3">
    <name type="scientific">Musa acuminata subsp. malaccensis</name>
    <name type="common">Wild banana</name>
    <name type="synonym">Musa malaccensis</name>
    <dbReference type="NCBI Taxonomy" id="214687"/>
    <lineage>
        <taxon>Eukaryota</taxon>
        <taxon>Viridiplantae</taxon>
        <taxon>Streptophyta</taxon>
        <taxon>Embryophyta</taxon>
        <taxon>Tracheophyta</taxon>
        <taxon>Spermatophyta</taxon>
        <taxon>Magnoliopsida</taxon>
        <taxon>Liliopsida</taxon>
        <taxon>Zingiberales</taxon>
        <taxon>Musaceae</taxon>
        <taxon>Musa</taxon>
    </lineage>
</organism>
<evidence type="ECO:0000313" key="3">
    <source>
        <dbReference type="Proteomes" id="UP000012960"/>
    </source>
</evidence>
<dbReference type="InParanoid" id="A0A804L0K1"/>
<protein>
    <submittedName>
        <fullName evidence="1">(wild Malaysian banana) hypothetical protein</fullName>
    </submittedName>
</protein>
<dbReference type="Gramene" id="Ma10_t26310.1">
    <property type="protein sequence ID" value="Ma10_p26310.1"/>
    <property type="gene ID" value="Ma10_g26310"/>
</dbReference>
<evidence type="ECO:0000313" key="1">
    <source>
        <dbReference type="EMBL" id="CAG1854649.1"/>
    </source>
</evidence>
<gene>
    <name evidence="1" type="ORF">GSMUA_328750.1</name>
</gene>